<sequence>MKKILILLPIVFLFGCEPERGSDAWCEKMEKSDKGNWTLNDARDFTKYCVLNQKPE</sequence>
<dbReference type="Pfam" id="PF11216">
    <property type="entry name" value="DUF3012"/>
    <property type="match status" value="1"/>
</dbReference>
<keyword evidence="2" id="KW-1185">Reference proteome</keyword>
<dbReference type="InterPro" id="IPR021379">
    <property type="entry name" value="DUF3012"/>
</dbReference>
<evidence type="ECO:0008006" key="3">
    <source>
        <dbReference type="Google" id="ProtNLM"/>
    </source>
</evidence>
<protein>
    <recommendedName>
        <fullName evidence="3">DUF3012 domain-containing protein</fullName>
    </recommendedName>
</protein>
<accession>A0ABQ6M364</accession>
<evidence type="ECO:0000313" key="2">
    <source>
        <dbReference type="Proteomes" id="UP001224392"/>
    </source>
</evidence>
<evidence type="ECO:0000313" key="1">
    <source>
        <dbReference type="EMBL" id="GMG88715.1"/>
    </source>
</evidence>
<dbReference type="Proteomes" id="UP001224392">
    <property type="component" value="Unassembled WGS sequence"/>
</dbReference>
<comment type="caution">
    <text evidence="1">The sequence shown here is derived from an EMBL/GenBank/DDBJ whole genome shotgun (WGS) entry which is preliminary data.</text>
</comment>
<gene>
    <name evidence="1" type="ORF">MNKW57_30360</name>
</gene>
<dbReference type="PROSITE" id="PS51257">
    <property type="entry name" value="PROKAR_LIPOPROTEIN"/>
    <property type="match status" value="1"/>
</dbReference>
<name>A0ABQ6M364_9GAMM</name>
<dbReference type="EMBL" id="BSYJ01000008">
    <property type="protein sequence ID" value="GMG88715.1"/>
    <property type="molecule type" value="Genomic_DNA"/>
</dbReference>
<proteinExistence type="predicted"/>
<organism evidence="1 2">
    <name type="scientific">Biformimicrobium ophioploci</name>
    <dbReference type="NCBI Taxonomy" id="3036711"/>
    <lineage>
        <taxon>Bacteria</taxon>
        <taxon>Pseudomonadati</taxon>
        <taxon>Pseudomonadota</taxon>
        <taxon>Gammaproteobacteria</taxon>
        <taxon>Cellvibrionales</taxon>
        <taxon>Microbulbiferaceae</taxon>
        <taxon>Biformimicrobium</taxon>
    </lineage>
</organism>
<dbReference type="RefSeq" id="WP_285765322.1">
    <property type="nucleotide sequence ID" value="NZ_BSYJ01000008.1"/>
</dbReference>
<reference evidence="1 2" key="1">
    <citation type="submission" date="2023-04" db="EMBL/GenBank/DDBJ databases">
        <title>Marinobulbifer ophiurae gen. nov., sp. Nov., isolate from tissue of brittle star Ophioplocus japonicus.</title>
        <authorList>
            <person name="Kawano K."/>
            <person name="Sawayama S."/>
            <person name="Nakagawa S."/>
        </authorList>
    </citation>
    <scope>NUCLEOTIDE SEQUENCE [LARGE SCALE GENOMIC DNA]</scope>
    <source>
        <strain evidence="1 2">NKW57</strain>
    </source>
</reference>